<dbReference type="EMBL" id="PGOL01000124">
    <property type="protein sequence ID" value="PKI76306.1"/>
    <property type="molecule type" value="Genomic_DNA"/>
</dbReference>
<evidence type="ECO:0000313" key="1">
    <source>
        <dbReference type="EMBL" id="PKI76306.1"/>
    </source>
</evidence>
<reference evidence="1 2" key="1">
    <citation type="submission" date="2017-11" db="EMBL/GenBank/DDBJ databases">
        <title>De-novo sequencing of pomegranate (Punica granatum L.) genome.</title>
        <authorList>
            <person name="Akparov Z."/>
            <person name="Amiraslanov A."/>
            <person name="Hajiyeva S."/>
            <person name="Abbasov M."/>
            <person name="Kaur K."/>
            <person name="Hamwieh A."/>
            <person name="Solovyev V."/>
            <person name="Salamov A."/>
            <person name="Braich B."/>
            <person name="Kosarev P."/>
            <person name="Mahmoud A."/>
            <person name="Hajiyev E."/>
            <person name="Babayeva S."/>
            <person name="Izzatullayeva V."/>
            <person name="Mammadov A."/>
            <person name="Mammadov A."/>
            <person name="Sharifova S."/>
            <person name="Ojaghi J."/>
            <person name="Eynullazada K."/>
            <person name="Bayramov B."/>
            <person name="Abdulazimova A."/>
            <person name="Shahmuradov I."/>
        </authorList>
    </citation>
    <scope>NUCLEOTIDE SEQUENCE [LARGE SCALE GENOMIC DNA]</scope>
    <source>
        <strain evidence="2">cv. AG2017</strain>
        <tissue evidence="1">Leaf</tissue>
    </source>
</reference>
<proteinExistence type="predicted"/>
<gene>
    <name evidence="1" type="ORF">CRG98_003312</name>
</gene>
<organism evidence="1 2">
    <name type="scientific">Punica granatum</name>
    <name type="common">Pomegranate</name>
    <dbReference type="NCBI Taxonomy" id="22663"/>
    <lineage>
        <taxon>Eukaryota</taxon>
        <taxon>Viridiplantae</taxon>
        <taxon>Streptophyta</taxon>
        <taxon>Embryophyta</taxon>
        <taxon>Tracheophyta</taxon>
        <taxon>Spermatophyta</taxon>
        <taxon>Magnoliopsida</taxon>
        <taxon>eudicotyledons</taxon>
        <taxon>Gunneridae</taxon>
        <taxon>Pentapetalae</taxon>
        <taxon>rosids</taxon>
        <taxon>malvids</taxon>
        <taxon>Myrtales</taxon>
        <taxon>Lythraceae</taxon>
        <taxon>Punica</taxon>
    </lineage>
</organism>
<accession>A0A2I0L855</accession>
<dbReference type="Proteomes" id="UP000233551">
    <property type="component" value="Unassembled WGS sequence"/>
</dbReference>
<keyword evidence="2" id="KW-1185">Reference proteome</keyword>
<dbReference type="AlphaFoldDB" id="A0A2I0L855"/>
<protein>
    <submittedName>
        <fullName evidence="1">Uncharacterized protein</fullName>
    </submittedName>
</protein>
<comment type="caution">
    <text evidence="1">The sequence shown here is derived from an EMBL/GenBank/DDBJ whole genome shotgun (WGS) entry which is preliminary data.</text>
</comment>
<name>A0A2I0L855_PUNGR</name>
<evidence type="ECO:0000313" key="2">
    <source>
        <dbReference type="Proteomes" id="UP000233551"/>
    </source>
</evidence>
<sequence length="327" mass="36795">MGNFALLDVESGLCWDDVVVVATSRLSHARSLLDNCTVRLAGMFQSLCLPGMSRLLVNVIVAWWCYGLAQLLGPRPILSRWRVRTVGGSPIESICSLLCRKSASLLGRPLADLSEADLATGAGKRGRVQLCVVERLSDHDLLITRESEGREGPLRSDGTTCLSRGRRETRLKPEKPLRNPFMCWPGTVGWRLQMLNLTPKMDSGGRIHMGEGLSRPWRGKLRLAWLSLAEPWAPLGLGKSRRKLGSRLATRSISVLARRPRLKIGNRRRPRNLRSELSQCFSSVLMCQEITVFSVCRKRAAKVYWGTFETTLKLLERHWQVVQSERK</sequence>